<reference evidence="2 3" key="1">
    <citation type="submission" date="2024-01" db="EMBL/GenBank/DDBJ databases">
        <title>The genomes of 5 underutilized Papilionoideae crops provide insights into root nodulation and disease resistanc.</title>
        <authorList>
            <person name="Jiang F."/>
        </authorList>
    </citation>
    <scope>NUCLEOTIDE SEQUENCE [LARGE SCALE GENOMIC DNA]</scope>
    <source>
        <strain evidence="2">JINMINGXINNONG_FW02</strain>
        <tissue evidence="2">Leaves</tissue>
    </source>
</reference>
<keyword evidence="3" id="KW-1185">Reference proteome</keyword>
<dbReference type="EMBL" id="JAYMYR010000001">
    <property type="protein sequence ID" value="KAK7381840.1"/>
    <property type="molecule type" value="Genomic_DNA"/>
</dbReference>
<organism evidence="2 3">
    <name type="scientific">Phaseolus coccineus</name>
    <name type="common">Scarlet runner bean</name>
    <name type="synonym">Phaseolus multiflorus</name>
    <dbReference type="NCBI Taxonomy" id="3886"/>
    <lineage>
        <taxon>Eukaryota</taxon>
        <taxon>Viridiplantae</taxon>
        <taxon>Streptophyta</taxon>
        <taxon>Embryophyta</taxon>
        <taxon>Tracheophyta</taxon>
        <taxon>Spermatophyta</taxon>
        <taxon>Magnoliopsida</taxon>
        <taxon>eudicotyledons</taxon>
        <taxon>Gunneridae</taxon>
        <taxon>Pentapetalae</taxon>
        <taxon>rosids</taxon>
        <taxon>fabids</taxon>
        <taxon>Fabales</taxon>
        <taxon>Fabaceae</taxon>
        <taxon>Papilionoideae</taxon>
        <taxon>50 kb inversion clade</taxon>
        <taxon>NPAAA clade</taxon>
        <taxon>indigoferoid/millettioid clade</taxon>
        <taxon>Phaseoleae</taxon>
        <taxon>Phaseolus</taxon>
    </lineage>
</organism>
<dbReference type="AlphaFoldDB" id="A0AAN9NYN9"/>
<evidence type="ECO:0008006" key="4">
    <source>
        <dbReference type="Google" id="ProtNLM"/>
    </source>
</evidence>
<feature type="region of interest" description="Disordered" evidence="1">
    <location>
        <begin position="157"/>
        <end position="179"/>
    </location>
</feature>
<accession>A0AAN9NYN9</accession>
<dbReference type="Proteomes" id="UP001374584">
    <property type="component" value="Unassembled WGS sequence"/>
</dbReference>
<protein>
    <recommendedName>
        <fullName evidence="4">TIR domain-containing protein</fullName>
    </recommendedName>
</protein>
<comment type="caution">
    <text evidence="2">The sequence shown here is derived from an EMBL/GenBank/DDBJ whole genome shotgun (WGS) entry which is preliminary data.</text>
</comment>
<gene>
    <name evidence="2" type="ORF">VNO80_00388</name>
</gene>
<proteinExistence type="predicted"/>
<evidence type="ECO:0000256" key="1">
    <source>
        <dbReference type="SAM" id="MobiDB-lite"/>
    </source>
</evidence>
<evidence type="ECO:0000313" key="2">
    <source>
        <dbReference type="EMBL" id="KAK7381840.1"/>
    </source>
</evidence>
<evidence type="ECO:0000313" key="3">
    <source>
        <dbReference type="Proteomes" id="UP001374584"/>
    </source>
</evidence>
<sequence>MQSVVNPMCFQVSHRIKYVVIICLVLVRFSTCSNYSSQIVLDVFVSFRSVDDCRGFLSLSLSFRVVDVRLGSRSNFIEEFLQKQISFLDCNIQKGEELFEAPLTSSVFPSDTLQSKYDVFVSFRGPDVREEVPYSYAATDEGYAEVFSSSEGICEHQERPRPGMKAHSLTVPLETDLQR</sequence>
<name>A0AAN9NYN9_PHACN</name>